<reference evidence="3 4" key="1">
    <citation type="journal article" date="2009" name="Stand. Genomic Sci.">
        <title>Complete genome sequence of Halorhabdus utahensis type strain (AX-2).</title>
        <authorList>
            <person name="Anderson I."/>
            <person name="Tindall B.J."/>
            <person name="Pomrenke H."/>
            <person name="Goker M."/>
            <person name="Lapidus A."/>
            <person name="Nolan M."/>
            <person name="Copeland A."/>
            <person name="Glavina Del Rio T."/>
            <person name="Chen F."/>
            <person name="Tice H."/>
            <person name="Cheng J.F."/>
            <person name="Lucas S."/>
            <person name="Chertkov O."/>
            <person name="Bruce D."/>
            <person name="Brettin T."/>
            <person name="Detter J.C."/>
            <person name="Han C."/>
            <person name="Goodwin L."/>
            <person name="Land M."/>
            <person name="Hauser L."/>
            <person name="Chang Y.J."/>
            <person name="Jeffries C.D."/>
            <person name="Pitluck S."/>
            <person name="Pati A."/>
            <person name="Mavromatis K."/>
            <person name="Ivanova N."/>
            <person name="Ovchinnikova G."/>
            <person name="Chen A."/>
            <person name="Palaniappan K."/>
            <person name="Chain P."/>
            <person name="Rohde M."/>
            <person name="Bristow J."/>
            <person name="Eisen J.A."/>
            <person name="Markowitz V."/>
            <person name="Hugenholtz P."/>
            <person name="Kyrpides N.C."/>
            <person name="Klenk H.P."/>
        </authorList>
    </citation>
    <scope>NUCLEOTIDE SEQUENCE [LARGE SCALE GENOMIC DNA]</scope>
    <source>
        <strain evidence="4">DSM 12940 / JCM 11049 / AX-2</strain>
    </source>
</reference>
<feature type="region of interest" description="Disordered" evidence="1">
    <location>
        <begin position="794"/>
        <end position="825"/>
    </location>
</feature>
<dbReference type="SUPFAM" id="SSF52540">
    <property type="entry name" value="P-loop containing nucleoside triphosphate hydrolases"/>
    <property type="match status" value="1"/>
</dbReference>
<dbReference type="PANTHER" id="PTHR30121:SF6">
    <property type="entry name" value="SLR6007 PROTEIN"/>
    <property type="match status" value="1"/>
</dbReference>
<feature type="compositionally biased region" description="Basic and acidic residues" evidence="1">
    <location>
        <begin position="816"/>
        <end position="825"/>
    </location>
</feature>
<dbReference type="Gene3D" id="3.40.50.300">
    <property type="entry name" value="P-loop containing nucleotide triphosphate hydrolases"/>
    <property type="match status" value="2"/>
</dbReference>
<protein>
    <submittedName>
        <fullName evidence="3">Conjugation protein</fullName>
    </submittedName>
</protein>
<dbReference type="KEGG" id="hut:Huta_1689"/>
<evidence type="ECO:0000259" key="2">
    <source>
        <dbReference type="Pfam" id="PF03288"/>
    </source>
</evidence>
<dbReference type="eggNOG" id="arCOG04816">
    <property type="taxonomic scope" value="Archaea"/>
</dbReference>
<gene>
    <name evidence="3" type="ordered locus">Huta_1689</name>
</gene>
<feature type="region of interest" description="Disordered" evidence="1">
    <location>
        <begin position="347"/>
        <end position="376"/>
    </location>
</feature>
<dbReference type="EMBL" id="CP001687">
    <property type="protein sequence ID" value="ACV11862.1"/>
    <property type="molecule type" value="Genomic_DNA"/>
</dbReference>
<dbReference type="RefSeq" id="WP_015789435.1">
    <property type="nucleotide sequence ID" value="NC_013158.1"/>
</dbReference>
<evidence type="ECO:0000313" key="3">
    <source>
        <dbReference type="EMBL" id="ACV11862.1"/>
    </source>
</evidence>
<dbReference type="InterPro" id="IPR027417">
    <property type="entry name" value="P-loop_NTPase"/>
</dbReference>
<dbReference type="InterPro" id="IPR051162">
    <property type="entry name" value="T4SS_component"/>
</dbReference>
<evidence type="ECO:0000256" key="1">
    <source>
        <dbReference type="SAM" id="MobiDB-lite"/>
    </source>
</evidence>
<dbReference type="OrthoDB" id="214394at2157"/>
<name>C7NQV8_HALUD</name>
<dbReference type="InterPro" id="IPR004968">
    <property type="entry name" value="DNA_primase/NTPase_C"/>
</dbReference>
<evidence type="ECO:0000313" key="4">
    <source>
        <dbReference type="Proteomes" id="UP000002071"/>
    </source>
</evidence>
<dbReference type="PANTHER" id="PTHR30121">
    <property type="entry name" value="UNCHARACTERIZED PROTEIN YJGR-RELATED"/>
    <property type="match status" value="1"/>
</dbReference>
<dbReference type="GeneID" id="8383975"/>
<dbReference type="Pfam" id="PF03288">
    <property type="entry name" value="Pox_D5"/>
    <property type="match status" value="1"/>
</dbReference>
<proteinExistence type="predicted"/>
<organism evidence="3 4">
    <name type="scientific">Halorhabdus utahensis (strain DSM 12940 / JCM 11049 / AX-2)</name>
    <dbReference type="NCBI Taxonomy" id="519442"/>
    <lineage>
        <taxon>Archaea</taxon>
        <taxon>Methanobacteriati</taxon>
        <taxon>Methanobacteriota</taxon>
        <taxon>Stenosarchaea group</taxon>
        <taxon>Halobacteria</taxon>
        <taxon>Halobacteriales</taxon>
        <taxon>Haloarculaceae</taxon>
        <taxon>Halorhabdus</taxon>
    </lineage>
</organism>
<feature type="domain" description="DNA primase/nucleoside triphosphatase C-terminal" evidence="2">
    <location>
        <begin position="1261"/>
        <end position="1314"/>
    </location>
</feature>
<sequence length="1342" mass="148399">MTREYVQVTPSRSDLAPGTVVEQLGALHALDSNGGGFLAGLDSLGEGGPPTFEFLAISAGSDEPVEFYYGADRRLDAFEERLRTLYPSTFVVERAQIDPVARLVPEERIEDCESDVIDEFEPRGVRWVGDAIRTRDWMTTIPAFTDTVGQGDDHSRAPLAPLIDRLTAADHPVAFQVLFERKPDWTADARARERRLRDGEDRLLDRALSELFVGAGGDRNAVDADEFQDPGGRERVTSIENKRPGRTFTANLRALALVREERDEDEDDDEALDRLLDDLVPTFDHLSGTHYGVSGRRLRNGWLEDRRATRAFARFREREITTSRWGSIRPDLVLNADELANVTVVPPATQLTTEGGRGAEANPESRSPLPRPTADHMDQFREGMAIGYALDENGEPEDEPTRVPADLLTTHYLRAATTGAGKSKALVNDALSLYEATDGPVVLIDPKGDGMSENYMRAHAARFGTDDLAENVLHFPVPDVLPGFSFFNVERDLAAGRARVDAVQNVADHYEEILKLAMGEDRYEQAIVAPNLIKYLVKALFDEEYGRENGLYRESVDYFAHTQLEHVLDQLWAAGPPDGDISEAPQASQNEVQRKINRQLELDSNTFATVMGGVSNRLDYVTQDAHLRRIFDNTEPRFDFRDVLDENTVVLFDLGDLRDEAARLMTGVILTNLEDALETRDRTVDELPEDYVVNLLVDEAASVVVSDVMNDLLEKGRSFGLSVGLSLQFPEQIEAEGDHQVYLNVLNDVATTLVGKIAVDREIARAMAHEEMDPAAFANRIRSLPRGEWIAQLPSPTFGETGPEPFSLEPLPIPDGHPESDDPLDRRQERQFADALERVHERTAAEYGVPEDGDLPVDRTPDAVREILGADDGELDRALASAIRIVQIRTGEHETNGWVPVADVDDELRACYDAANVEEPPPEYETLADVRERSRLIDVDLDDSGETVVARLTDAGEDAVAIDTGDVRAAGGDRHDTMLAETEQALTPLGFTVTIEEQDGADRPDGTAFHPDLDVEFYVEAETTTPDKPAKVLRNFRRAQDDGYVPLFVVETGVESVTHWAERLDGILNPPVKRRADGETHFYITDESVTFGGGARAEGGATAVRPVTDGSRRTVWVEDSDEFVLRDGDGTDHARVDDPSDPSKDRFPALYSYDPGSGEFTVREHGETHVYDSRDAFEADWVRVRRPFVPTIELGDSAFGPEAYATVIVPGDGGGLDEPVVYEDGAIRSLDTLTEFETETADSAEEGDRWADLADDPDAAIGVFAAERLREDGDAIVMTAAVYDAYCEWAEDRGLPVESKNWFARRLSNHVSFERTAENRDGTTVRCYAGIDLQEGSGNASA</sequence>
<dbReference type="Proteomes" id="UP000002071">
    <property type="component" value="Chromosome"/>
</dbReference>
<keyword evidence="4" id="KW-1185">Reference proteome</keyword>
<dbReference type="STRING" id="519442.Huta_1689"/>
<accession>C7NQV8</accession>
<dbReference type="HOGENOM" id="CLU_258258_0_0_2"/>